<dbReference type="STRING" id="1230338.MOMA_00255"/>
<dbReference type="RefSeq" id="WP_009501173.1">
    <property type="nucleotide sequence ID" value="NZ_ANIN01000001.1"/>
</dbReference>
<dbReference type="CDD" id="cd18720">
    <property type="entry name" value="PIN_YqxD-like"/>
    <property type="match status" value="1"/>
</dbReference>
<evidence type="ECO:0000256" key="1">
    <source>
        <dbReference type="ARBA" id="ARBA00008522"/>
    </source>
</evidence>
<dbReference type="PANTHER" id="PTHR35146">
    <property type="entry name" value="UPF0178 PROTEIN YAII"/>
    <property type="match status" value="1"/>
</dbReference>
<protein>
    <recommendedName>
        <fullName evidence="2">UPF0178 protein MOMA_00255</fullName>
    </recommendedName>
</protein>
<organism evidence="3 4">
    <name type="scientific">Moraxella macacae 0408225</name>
    <dbReference type="NCBI Taxonomy" id="1230338"/>
    <lineage>
        <taxon>Bacteria</taxon>
        <taxon>Pseudomonadati</taxon>
        <taxon>Pseudomonadota</taxon>
        <taxon>Gammaproteobacteria</taxon>
        <taxon>Moraxellales</taxon>
        <taxon>Moraxellaceae</taxon>
        <taxon>Moraxella</taxon>
    </lineage>
</organism>
<comment type="similarity">
    <text evidence="1 2">Belongs to the UPF0178 family.</text>
</comment>
<dbReference type="PATRIC" id="fig|1230338.3.peg.49"/>
<reference evidence="3 4" key="1">
    <citation type="journal article" date="2013" name="Genome Announc.">
        <title>Genome Sequence of Moraxella macacae 0408225, a Novel Bacterial Species Isolated from a Cynomolgus Macaque with Epistaxis.</title>
        <authorList>
            <person name="Ladner J.T."/>
            <person name="Whitehouse C.A."/>
            <person name="Koroleva G.I."/>
            <person name="Palacios G.F."/>
        </authorList>
    </citation>
    <scope>NUCLEOTIDE SEQUENCE [LARGE SCALE GENOMIC DNA]</scope>
    <source>
        <strain evidence="3 4">0408225</strain>
    </source>
</reference>
<dbReference type="InterPro" id="IPR003791">
    <property type="entry name" value="UPF0178"/>
</dbReference>
<keyword evidence="4" id="KW-1185">Reference proteome</keyword>
<gene>
    <name evidence="3" type="ORF">MOMA_00255</name>
</gene>
<dbReference type="OrthoDB" id="9798918at2"/>
<dbReference type="eggNOG" id="COG1671">
    <property type="taxonomic scope" value="Bacteria"/>
</dbReference>
<dbReference type="AlphaFoldDB" id="L2F6Y2"/>
<comment type="caution">
    <text evidence="3">The sequence shown here is derived from an EMBL/GenBank/DDBJ whole genome shotgun (WGS) entry which is preliminary data.</text>
</comment>
<sequence>MTHIWVDADSIANIAKQLIIKNAERTQTRAIFVANRSIILPRLSVLQLVVVDAGFDKADDYIAKHVNADDIVITGDIALANDCIHKNARVVTARGFIYDKNNIKQKLNMRDFMDTMRSTGVLDSKQMGGQLPYNEKDKQNFAKVLNHWLQSSNKTSISNFEQ</sequence>
<evidence type="ECO:0000313" key="3">
    <source>
        <dbReference type="EMBL" id="ELA08797.1"/>
    </source>
</evidence>
<name>L2F6Y2_9GAMM</name>
<evidence type="ECO:0000256" key="2">
    <source>
        <dbReference type="HAMAP-Rule" id="MF_00489"/>
    </source>
</evidence>
<dbReference type="Pfam" id="PF02639">
    <property type="entry name" value="DUF188"/>
    <property type="match status" value="1"/>
</dbReference>
<dbReference type="EMBL" id="ANIN01000001">
    <property type="protein sequence ID" value="ELA08797.1"/>
    <property type="molecule type" value="Genomic_DNA"/>
</dbReference>
<dbReference type="HAMAP" id="MF_00489">
    <property type="entry name" value="UPF0178"/>
    <property type="match status" value="1"/>
</dbReference>
<evidence type="ECO:0000313" key="4">
    <source>
        <dbReference type="Proteomes" id="UP000023795"/>
    </source>
</evidence>
<dbReference type="PANTHER" id="PTHR35146:SF1">
    <property type="entry name" value="UPF0178 PROTEIN YAII"/>
    <property type="match status" value="1"/>
</dbReference>
<proteinExistence type="inferred from homology"/>
<dbReference type="Proteomes" id="UP000023795">
    <property type="component" value="Unassembled WGS sequence"/>
</dbReference>
<accession>L2F6Y2</accession>